<dbReference type="InterPro" id="IPR050300">
    <property type="entry name" value="GDXG_lipolytic_enzyme"/>
</dbReference>
<feature type="domain" description="BD-FAE-like" evidence="3">
    <location>
        <begin position="82"/>
        <end position="284"/>
    </location>
</feature>
<dbReference type="PANTHER" id="PTHR48081">
    <property type="entry name" value="AB HYDROLASE SUPERFAMILY PROTEIN C4A8.06C"/>
    <property type="match status" value="1"/>
</dbReference>
<comment type="caution">
    <text evidence="4">The sequence shown here is derived from an EMBL/GenBank/DDBJ whole genome shotgun (WGS) entry which is preliminary data.</text>
</comment>
<dbReference type="SUPFAM" id="SSF53474">
    <property type="entry name" value="alpha/beta-Hydrolases"/>
    <property type="match status" value="1"/>
</dbReference>
<keyword evidence="1 4" id="KW-0378">Hydrolase</keyword>
<proteinExistence type="predicted"/>
<evidence type="ECO:0000256" key="1">
    <source>
        <dbReference type="ARBA" id="ARBA00022801"/>
    </source>
</evidence>
<keyword evidence="2" id="KW-0472">Membrane</keyword>
<accession>A0AAP3DCX6</accession>
<dbReference type="InterPro" id="IPR029058">
    <property type="entry name" value="AB_hydrolase_fold"/>
</dbReference>
<reference evidence="4" key="1">
    <citation type="submission" date="2022-09" db="EMBL/GenBank/DDBJ databases">
        <title>Genome analysis and characterization of larvicidal activity of Brevibacillus strains.</title>
        <authorList>
            <person name="Patrusheva E.V."/>
            <person name="Izotova A.O."/>
            <person name="Toshchakov S.V."/>
            <person name="Sineoky S.P."/>
        </authorList>
    </citation>
    <scope>NUCLEOTIDE SEQUENCE</scope>
    <source>
        <strain evidence="4">VKPM_B-13247</strain>
    </source>
</reference>
<gene>
    <name evidence="4" type="ORF">O0554_02495</name>
</gene>
<evidence type="ECO:0000259" key="3">
    <source>
        <dbReference type="Pfam" id="PF20434"/>
    </source>
</evidence>
<dbReference type="RefSeq" id="WP_258432790.1">
    <property type="nucleotide sequence ID" value="NZ_JANSGW010000003.1"/>
</dbReference>
<keyword evidence="2" id="KW-0812">Transmembrane</keyword>
<name>A0AAP3DCX6_BRELA</name>
<dbReference type="AlphaFoldDB" id="A0AAP3DCX6"/>
<evidence type="ECO:0000313" key="5">
    <source>
        <dbReference type="Proteomes" id="UP001077662"/>
    </source>
</evidence>
<feature type="transmembrane region" description="Helical" evidence="2">
    <location>
        <begin position="12"/>
        <end position="30"/>
    </location>
</feature>
<dbReference type="Gene3D" id="3.40.50.1820">
    <property type="entry name" value="alpha/beta hydrolase"/>
    <property type="match status" value="1"/>
</dbReference>
<dbReference type="EMBL" id="JAPTNE010000003">
    <property type="protein sequence ID" value="MCZ0805791.1"/>
    <property type="molecule type" value="Genomic_DNA"/>
</dbReference>
<dbReference type="Pfam" id="PF20434">
    <property type="entry name" value="BD-FAE"/>
    <property type="match status" value="1"/>
</dbReference>
<dbReference type="GO" id="GO:0016787">
    <property type="term" value="F:hydrolase activity"/>
    <property type="evidence" value="ECO:0007669"/>
    <property type="project" value="UniProtKB-KW"/>
</dbReference>
<dbReference type="InterPro" id="IPR049492">
    <property type="entry name" value="BD-FAE-like_dom"/>
</dbReference>
<sequence length="340" mass="38151">MTTKKKFYQKKRWLILISIIVIPILLISVTNQFTPALKALVIKQIFEAKPFASPKNIETIKKQVVVKKDIVYDEAGLENSILDIYYPKNSNKNLPVIMWIHGGGFISGSKEQTQEYGMSLAYAGYVVANINYAIAPAQKYPGPIIQANQALKYLQKNIAQYGGDMNRLFIGGDSAGAQIASQTAAVISNEKLAKTMDIQPHIDNKQIKGLLLFCGPYNMYRFDNPHASALGKIFFNTMFWSYTGEKDIKSFSKIDEISTVKQITPNYPPVFLTVGDADPLAPHSADLIDVLQINNVEVESVLFEGTKSELGHEYQFDFSSSHAEKTLEKTIEFLNKHRNR</sequence>
<organism evidence="4 5">
    <name type="scientific">Brevibacillus laterosporus</name>
    <name type="common">Bacillus laterosporus</name>
    <dbReference type="NCBI Taxonomy" id="1465"/>
    <lineage>
        <taxon>Bacteria</taxon>
        <taxon>Bacillati</taxon>
        <taxon>Bacillota</taxon>
        <taxon>Bacilli</taxon>
        <taxon>Bacillales</taxon>
        <taxon>Paenibacillaceae</taxon>
        <taxon>Brevibacillus</taxon>
    </lineage>
</organism>
<dbReference type="Proteomes" id="UP001077662">
    <property type="component" value="Unassembled WGS sequence"/>
</dbReference>
<protein>
    <submittedName>
        <fullName evidence="4">Alpha/beta hydrolase</fullName>
    </submittedName>
</protein>
<evidence type="ECO:0000256" key="2">
    <source>
        <dbReference type="SAM" id="Phobius"/>
    </source>
</evidence>
<evidence type="ECO:0000313" key="4">
    <source>
        <dbReference type="EMBL" id="MCZ0805791.1"/>
    </source>
</evidence>
<keyword evidence="2" id="KW-1133">Transmembrane helix</keyword>
<dbReference type="PANTHER" id="PTHR48081:SF6">
    <property type="entry name" value="PEPTIDASE S9 PROLYL OLIGOPEPTIDASE CATALYTIC DOMAIN-CONTAINING PROTEIN"/>
    <property type="match status" value="1"/>
</dbReference>